<evidence type="ECO:0000313" key="2">
    <source>
        <dbReference type="WBParaSite" id="RSKR_0000101900.1"/>
    </source>
</evidence>
<sequence length="170" mass="19411">MPFAKQIAERYPNIKALGIGGVEKEESGKCFTDFTNLEVIIARSIKAQLIIPTSVRVVVQKIAAAKTNNDCIFIDQEDGSKITFNNICVFGVRRTNIDRKVYVRTIADLELYKEIHAFVETCLFDTDDTDLDTDNDVNEFGNYYDYYDEYDAMYNDSDGSDEFGLGYYHN</sequence>
<evidence type="ECO:0000313" key="1">
    <source>
        <dbReference type="Proteomes" id="UP000095286"/>
    </source>
</evidence>
<protein>
    <submittedName>
        <fullName evidence="2">FrhB_FdhB_C domain-containing protein</fullName>
    </submittedName>
</protein>
<accession>A0AC35TIF6</accession>
<organism evidence="1 2">
    <name type="scientific">Rhabditophanes sp. KR3021</name>
    <dbReference type="NCBI Taxonomy" id="114890"/>
    <lineage>
        <taxon>Eukaryota</taxon>
        <taxon>Metazoa</taxon>
        <taxon>Ecdysozoa</taxon>
        <taxon>Nematoda</taxon>
        <taxon>Chromadorea</taxon>
        <taxon>Rhabditida</taxon>
        <taxon>Tylenchina</taxon>
        <taxon>Panagrolaimomorpha</taxon>
        <taxon>Strongyloidoidea</taxon>
        <taxon>Alloionematidae</taxon>
        <taxon>Rhabditophanes</taxon>
    </lineage>
</organism>
<dbReference type="WBParaSite" id="RSKR_0000101900.1">
    <property type="protein sequence ID" value="RSKR_0000101900.1"/>
    <property type="gene ID" value="RSKR_0000101900"/>
</dbReference>
<dbReference type="Proteomes" id="UP000095286">
    <property type="component" value="Unplaced"/>
</dbReference>
<name>A0AC35TIF6_9BILA</name>
<proteinExistence type="predicted"/>
<reference evidence="2" key="1">
    <citation type="submission" date="2016-11" db="UniProtKB">
        <authorList>
            <consortium name="WormBaseParasite"/>
        </authorList>
    </citation>
    <scope>IDENTIFICATION</scope>
    <source>
        <strain evidence="2">KR3021</strain>
    </source>
</reference>